<proteinExistence type="predicted"/>
<comment type="domain">
    <text evidence="6">The EXKPK motif is conserved in inositol-pentakisphosphate 2-kinases of both family 1 and 2.</text>
</comment>
<dbReference type="Proteomes" id="UP001085076">
    <property type="component" value="Miscellaneous, Linkage group lg09"/>
</dbReference>
<evidence type="ECO:0000256" key="3">
    <source>
        <dbReference type="ARBA" id="ARBA00022741"/>
    </source>
</evidence>
<dbReference type="EC" id="2.7.1.158" evidence="1 6"/>
<organism evidence="8 9">
    <name type="scientific">Dioscorea zingiberensis</name>
    <dbReference type="NCBI Taxonomy" id="325984"/>
    <lineage>
        <taxon>Eukaryota</taxon>
        <taxon>Viridiplantae</taxon>
        <taxon>Streptophyta</taxon>
        <taxon>Embryophyta</taxon>
        <taxon>Tracheophyta</taxon>
        <taxon>Spermatophyta</taxon>
        <taxon>Magnoliopsida</taxon>
        <taxon>Liliopsida</taxon>
        <taxon>Dioscoreales</taxon>
        <taxon>Dioscoreaceae</taxon>
        <taxon>Dioscorea</taxon>
    </lineage>
</organism>
<dbReference type="Pfam" id="PF06090">
    <property type="entry name" value="Ins_P5_2-kin"/>
    <property type="match status" value="1"/>
</dbReference>
<accession>A0A9D5BYF5</accession>
<dbReference type="EMBL" id="JAGGNH010000009">
    <property type="protein sequence ID" value="KAJ0962891.1"/>
    <property type="molecule type" value="Genomic_DNA"/>
</dbReference>
<keyword evidence="5 6" id="KW-0067">ATP-binding</keyword>
<evidence type="ECO:0000256" key="6">
    <source>
        <dbReference type="RuleBase" id="RU364126"/>
    </source>
</evidence>
<evidence type="ECO:0000256" key="4">
    <source>
        <dbReference type="ARBA" id="ARBA00022777"/>
    </source>
</evidence>
<dbReference type="GO" id="GO:0005634">
    <property type="term" value="C:nucleus"/>
    <property type="evidence" value="ECO:0007669"/>
    <property type="project" value="TreeGrafter"/>
</dbReference>
<protein>
    <recommendedName>
        <fullName evidence="1 6">Inositol-pentakisphosphate 2-kinase</fullName>
        <ecNumber evidence="1 6">2.7.1.158</ecNumber>
    </recommendedName>
</protein>
<evidence type="ECO:0000313" key="9">
    <source>
        <dbReference type="Proteomes" id="UP001085076"/>
    </source>
</evidence>
<keyword evidence="9" id="KW-1185">Reference proteome</keyword>
<dbReference type="PANTHER" id="PTHR14456">
    <property type="entry name" value="INOSITOL POLYPHOSPHATE KINASE 1"/>
    <property type="match status" value="1"/>
</dbReference>
<keyword evidence="3 6" id="KW-0547">Nucleotide-binding</keyword>
<dbReference type="OrthoDB" id="272370at2759"/>
<dbReference type="InterPro" id="IPR043001">
    <property type="entry name" value="IP5_2-K_N_lobe"/>
</dbReference>
<dbReference type="PANTHER" id="PTHR14456:SF2">
    <property type="entry name" value="INOSITOL-PENTAKISPHOSPHATE 2-KINASE"/>
    <property type="match status" value="1"/>
</dbReference>
<keyword evidence="4 6" id="KW-0418">Kinase</keyword>
<name>A0A9D5BYF5_9LILI</name>
<evidence type="ECO:0000256" key="5">
    <source>
        <dbReference type="ARBA" id="ARBA00022840"/>
    </source>
</evidence>
<evidence type="ECO:0000256" key="1">
    <source>
        <dbReference type="ARBA" id="ARBA00012023"/>
    </source>
</evidence>
<comment type="caution">
    <text evidence="8">The sequence shown here is derived from an EMBL/GenBank/DDBJ whole genome shotgun (WGS) entry which is preliminary data.</text>
</comment>
<comment type="catalytic activity">
    <reaction evidence="6">
        <text>1D-myo-inositol 1,3,4,5,6-pentakisphosphate + ATP = 1D-myo-inositol hexakisphosphate + ADP + H(+)</text>
        <dbReference type="Rhea" id="RHEA:20313"/>
        <dbReference type="ChEBI" id="CHEBI:15378"/>
        <dbReference type="ChEBI" id="CHEBI:30616"/>
        <dbReference type="ChEBI" id="CHEBI:57733"/>
        <dbReference type="ChEBI" id="CHEBI:58130"/>
        <dbReference type="ChEBI" id="CHEBI:456216"/>
        <dbReference type="EC" id="2.7.1.158"/>
    </reaction>
</comment>
<dbReference type="AlphaFoldDB" id="A0A9D5BYF5"/>
<reference evidence="8" key="2">
    <citation type="journal article" date="2022" name="Hortic Res">
        <title>The genome of Dioscorea zingiberensis sheds light on the biosynthesis, origin and evolution of the medicinally important diosgenin saponins.</title>
        <authorList>
            <person name="Li Y."/>
            <person name="Tan C."/>
            <person name="Li Z."/>
            <person name="Guo J."/>
            <person name="Li S."/>
            <person name="Chen X."/>
            <person name="Wang C."/>
            <person name="Dai X."/>
            <person name="Yang H."/>
            <person name="Song W."/>
            <person name="Hou L."/>
            <person name="Xu J."/>
            <person name="Tong Z."/>
            <person name="Xu A."/>
            <person name="Yuan X."/>
            <person name="Wang W."/>
            <person name="Yang Q."/>
            <person name="Chen L."/>
            <person name="Sun Z."/>
            <person name="Wang K."/>
            <person name="Pan B."/>
            <person name="Chen J."/>
            <person name="Bao Y."/>
            <person name="Liu F."/>
            <person name="Qi X."/>
            <person name="Gang D.R."/>
            <person name="Wen J."/>
            <person name="Li J."/>
        </authorList>
    </citation>
    <scope>NUCLEOTIDE SEQUENCE</scope>
    <source>
        <strain evidence="8">Dzin_1.0</strain>
    </source>
</reference>
<dbReference type="GO" id="GO:0032958">
    <property type="term" value="P:inositol phosphate biosynthetic process"/>
    <property type="evidence" value="ECO:0007669"/>
    <property type="project" value="TreeGrafter"/>
</dbReference>
<feature type="coiled-coil region" evidence="7">
    <location>
        <begin position="253"/>
        <end position="280"/>
    </location>
</feature>
<evidence type="ECO:0000256" key="7">
    <source>
        <dbReference type="SAM" id="Coils"/>
    </source>
</evidence>
<evidence type="ECO:0000313" key="8">
    <source>
        <dbReference type="EMBL" id="KAJ0962891.1"/>
    </source>
</evidence>
<keyword evidence="2 6" id="KW-0808">Transferase</keyword>
<evidence type="ECO:0000256" key="2">
    <source>
        <dbReference type="ARBA" id="ARBA00022679"/>
    </source>
</evidence>
<comment type="function">
    <text evidence="6">Phosphorylates Ins(1,3,4,5,6)P5 at position 2 to form Ins(1,2,3,4,5,6)P6 (InsP6 or phytate).</text>
</comment>
<dbReference type="GO" id="GO:0035299">
    <property type="term" value="F:inositol-1,3,4,5,6-pentakisphosphate 2-kinase activity"/>
    <property type="evidence" value="ECO:0007669"/>
    <property type="project" value="UniProtKB-EC"/>
</dbReference>
<reference evidence="8" key="1">
    <citation type="submission" date="2021-03" db="EMBL/GenBank/DDBJ databases">
        <authorList>
            <person name="Li Z."/>
            <person name="Yang C."/>
        </authorList>
    </citation>
    <scope>NUCLEOTIDE SEQUENCE</scope>
    <source>
        <strain evidence="8">Dzin_1.0</strain>
        <tissue evidence="8">Leaf</tissue>
    </source>
</reference>
<dbReference type="InterPro" id="IPR009286">
    <property type="entry name" value="Ins_P5_2-kin"/>
</dbReference>
<keyword evidence="7" id="KW-0175">Coiled coil</keyword>
<dbReference type="GO" id="GO:0005524">
    <property type="term" value="F:ATP binding"/>
    <property type="evidence" value="ECO:0007669"/>
    <property type="project" value="UniProtKB-KW"/>
</dbReference>
<dbReference type="Gene3D" id="3.30.200.110">
    <property type="entry name" value="Inositol-pentakisphosphate 2-kinase, N-lobe"/>
    <property type="match status" value="1"/>
</dbReference>
<sequence>MAIILGADDAKDWFYKGEGAANLVLGYRGSSPALLGKVLRVEKIPKGSTRASECEVLTEHEKLVWADIGEVVESTSKKVVQQAFVETVLIPLLGAEHIDGGIQVIVSREFLKIIEKNVRNKRPVWRVEAAEVDLLCDSALLMSDHSIFPDGSCKEGSCISVEIKPKCGFLPYSEFIVGANAIKKSVTRFRMHQFLKLHKKEVSQMSEYDPLHLFSGSLERINLAIRSLFATPQNNFRIFSDGSLIYGGLGGVMDNTECEAKQLQETKKAAEDRAKFLIQRDFGIQLDSFLELIAEAIFKSGMLKQLLATQKLDVIDIEGAIHAYYNVICQPCLVCKNLGDAALLHRYSLLHSLPLDESLKIVREYLTAATAKDCSLMISFRPKECGDWAANCISLRSSNKIFEYRAYYIDMDMKHLEKMVYYYKSDPESLSVSSIIENCCISRNVM</sequence>
<gene>
    <name evidence="8" type="ORF">J5N97_028013</name>
</gene>